<dbReference type="Proteomes" id="UP001159641">
    <property type="component" value="Unassembled WGS sequence"/>
</dbReference>
<dbReference type="AlphaFoldDB" id="A0AB34HDG4"/>
<evidence type="ECO:0000313" key="3">
    <source>
        <dbReference type="Proteomes" id="UP001159641"/>
    </source>
</evidence>
<accession>A0AB34HDG4</accession>
<name>A0AB34HDG4_ESCRO</name>
<keyword evidence="3" id="KW-1185">Reference proteome</keyword>
<gene>
    <name evidence="2" type="ORF">J1605_004701</name>
</gene>
<dbReference type="EMBL" id="JAIQCJ010001375">
    <property type="protein sequence ID" value="KAJ8790118.1"/>
    <property type="molecule type" value="Genomic_DNA"/>
</dbReference>
<organism evidence="2 3">
    <name type="scientific">Eschrichtius robustus</name>
    <name type="common">California gray whale</name>
    <name type="synonym">Eschrichtius gibbosus</name>
    <dbReference type="NCBI Taxonomy" id="9764"/>
    <lineage>
        <taxon>Eukaryota</taxon>
        <taxon>Metazoa</taxon>
        <taxon>Chordata</taxon>
        <taxon>Craniata</taxon>
        <taxon>Vertebrata</taxon>
        <taxon>Euteleostomi</taxon>
        <taxon>Mammalia</taxon>
        <taxon>Eutheria</taxon>
        <taxon>Laurasiatheria</taxon>
        <taxon>Artiodactyla</taxon>
        <taxon>Whippomorpha</taxon>
        <taxon>Cetacea</taxon>
        <taxon>Mysticeti</taxon>
        <taxon>Eschrichtiidae</taxon>
        <taxon>Eschrichtius</taxon>
    </lineage>
</organism>
<comment type="caution">
    <text evidence="2">The sequence shown here is derived from an EMBL/GenBank/DDBJ whole genome shotgun (WGS) entry which is preliminary data.</text>
</comment>
<proteinExistence type="predicted"/>
<evidence type="ECO:0000256" key="1">
    <source>
        <dbReference type="SAM" id="MobiDB-lite"/>
    </source>
</evidence>
<feature type="compositionally biased region" description="Basic and acidic residues" evidence="1">
    <location>
        <begin position="129"/>
        <end position="139"/>
    </location>
</feature>
<feature type="region of interest" description="Disordered" evidence="1">
    <location>
        <begin position="107"/>
        <end position="139"/>
    </location>
</feature>
<protein>
    <submittedName>
        <fullName evidence="2">Uncharacterized protein</fullName>
    </submittedName>
</protein>
<reference evidence="2 3" key="1">
    <citation type="submission" date="2022-11" db="EMBL/GenBank/DDBJ databases">
        <title>Whole genome sequence of Eschrichtius robustus ER-17-0199.</title>
        <authorList>
            <person name="Bruniche-Olsen A."/>
            <person name="Black A.N."/>
            <person name="Fields C.J."/>
            <person name="Walden K."/>
            <person name="Dewoody J.A."/>
        </authorList>
    </citation>
    <scope>NUCLEOTIDE SEQUENCE [LARGE SCALE GENOMIC DNA]</scope>
    <source>
        <strain evidence="2">ER-17-0199</strain>
        <tissue evidence="2">Blubber</tissue>
    </source>
</reference>
<evidence type="ECO:0000313" key="2">
    <source>
        <dbReference type="EMBL" id="KAJ8790118.1"/>
    </source>
</evidence>
<sequence length="139" mass="15414">MGLGYHSRSCSGQKSNPVSIYEILSASVLDAPGFNSRLFPGTFVKFFEAYIFQTLAAYVFFSQGSPATEVKCMAQQHSRCRSRDSRPETPDQGLRIQDKAELCYASTRPGCEGNPGSQCPGRIRSPWGHMEHPSEWSQS</sequence>